<evidence type="ECO:0000313" key="1">
    <source>
        <dbReference type="EMBL" id="TMV13247.1"/>
    </source>
</evidence>
<protein>
    <submittedName>
        <fullName evidence="1">Uncharacterized protein</fullName>
    </submittedName>
</protein>
<reference evidence="1 2" key="1">
    <citation type="submission" date="2019-05" db="EMBL/GenBank/DDBJ databases">
        <title>Marivita sp. nov. isolated from sea sediment.</title>
        <authorList>
            <person name="Kim W."/>
        </authorList>
    </citation>
    <scope>NUCLEOTIDE SEQUENCE [LARGE SCALE GENOMIC DNA]</scope>
    <source>
        <strain evidence="1 2">CAU 1492</strain>
    </source>
</reference>
<organism evidence="1 2">
    <name type="scientific">Arenibacterium halophilum</name>
    <dbReference type="NCBI Taxonomy" id="2583821"/>
    <lineage>
        <taxon>Bacteria</taxon>
        <taxon>Pseudomonadati</taxon>
        <taxon>Pseudomonadota</taxon>
        <taxon>Alphaproteobacteria</taxon>
        <taxon>Rhodobacterales</taxon>
        <taxon>Paracoccaceae</taxon>
        <taxon>Arenibacterium</taxon>
    </lineage>
</organism>
<name>A0ABY2XA44_9RHOB</name>
<dbReference type="Proteomes" id="UP001191082">
    <property type="component" value="Unassembled WGS sequence"/>
</dbReference>
<comment type="caution">
    <text evidence="1">The sequence shown here is derived from an EMBL/GenBank/DDBJ whole genome shotgun (WGS) entry which is preliminary data.</text>
</comment>
<proteinExistence type="predicted"/>
<keyword evidence="2" id="KW-1185">Reference proteome</keyword>
<sequence length="82" mass="8686">MLGGGSNVVLAPDVRAVVGLMHLRGRRIQELPDSFRVTARAGEPGAILCAGPSRRAWGAWKTLPAIPGLSGLRRFRILALTG</sequence>
<accession>A0ABY2XA44</accession>
<gene>
    <name evidence="1" type="ORF">FGK64_10840</name>
</gene>
<dbReference type="EMBL" id="VCPC01000002">
    <property type="protein sequence ID" value="TMV13247.1"/>
    <property type="molecule type" value="Genomic_DNA"/>
</dbReference>
<evidence type="ECO:0000313" key="2">
    <source>
        <dbReference type="Proteomes" id="UP001191082"/>
    </source>
</evidence>